<evidence type="ECO:0000313" key="1">
    <source>
        <dbReference type="EMBL" id="EMC92637.1"/>
    </source>
</evidence>
<dbReference type="GeneID" id="19113265"/>
<keyword evidence="2" id="KW-1185">Reference proteome</keyword>
<dbReference type="KEGG" id="bcom:BAUCODRAFT_37532"/>
<gene>
    <name evidence="1" type="ORF">BAUCODRAFT_37532</name>
</gene>
<reference evidence="1 2" key="1">
    <citation type="journal article" date="2012" name="PLoS Pathog.">
        <title>Diverse lifestyles and strategies of plant pathogenesis encoded in the genomes of eighteen Dothideomycetes fungi.</title>
        <authorList>
            <person name="Ohm R.A."/>
            <person name="Feau N."/>
            <person name="Henrissat B."/>
            <person name="Schoch C.L."/>
            <person name="Horwitz B.A."/>
            <person name="Barry K.W."/>
            <person name="Condon B.J."/>
            <person name="Copeland A.C."/>
            <person name="Dhillon B."/>
            <person name="Glaser F."/>
            <person name="Hesse C.N."/>
            <person name="Kosti I."/>
            <person name="LaButti K."/>
            <person name="Lindquist E.A."/>
            <person name="Lucas S."/>
            <person name="Salamov A.A."/>
            <person name="Bradshaw R.E."/>
            <person name="Ciuffetti L."/>
            <person name="Hamelin R.C."/>
            <person name="Kema G.H.J."/>
            <person name="Lawrence C."/>
            <person name="Scott J.A."/>
            <person name="Spatafora J.W."/>
            <person name="Turgeon B.G."/>
            <person name="de Wit P.J.G.M."/>
            <person name="Zhong S."/>
            <person name="Goodwin S.B."/>
            <person name="Grigoriev I.V."/>
        </authorList>
    </citation>
    <scope>NUCLEOTIDE SEQUENCE [LARGE SCALE GENOMIC DNA]</scope>
    <source>
        <strain evidence="1 2">UAMH 10762</strain>
    </source>
</reference>
<sequence length="77" mass="8589">MVDTDSSMVLSKLTMEVIDDAYISALSVHTPVVLTADFGNSQTAFLALYRTITLMSASISLQWQNLPTRSRIIRIRL</sequence>
<name>M2LF31_BAUPA</name>
<dbReference type="RefSeq" id="XP_007679777.1">
    <property type="nucleotide sequence ID" value="XM_007681587.1"/>
</dbReference>
<dbReference type="AlphaFoldDB" id="M2LF31"/>
<protein>
    <submittedName>
        <fullName evidence="1">Uncharacterized protein</fullName>
    </submittedName>
</protein>
<accession>M2LF31</accession>
<dbReference type="Proteomes" id="UP000011761">
    <property type="component" value="Unassembled WGS sequence"/>
</dbReference>
<evidence type="ECO:0000313" key="2">
    <source>
        <dbReference type="Proteomes" id="UP000011761"/>
    </source>
</evidence>
<dbReference type="HOGENOM" id="CLU_2637684_0_0_1"/>
<organism evidence="1 2">
    <name type="scientific">Baudoinia panamericana (strain UAMH 10762)</name>
    <name type="common">Angels' share fungus</name>
    <name type="synonym">Baudoinia compniacensis (strain UAMH 10762)</name>
    <dbReference type="NCBI Taxonomy" id="717646"/>
    <lineage>
        <taxon>Eukaryota</taxon>
        <taxon>Fungi</taxon>
        <taxon>Dikarya</taxon>
        <taxon>Ascomycota</taxon>
        <taxon>Pezizomycotina</taxon>
        <taxon>Dothideomycetes</taxon>
        <taxon>Dothideomycetidae</taxon>
        <taxon>Mycosphaerellales</taxon>
        <taxon>Teratosphaeriaceae</taxon>
        <taxon>Baudoinia</taxon>
    </lineage>
</organism>
<proteinExistence type="predicted"/>
<dbReference type="EMBL" id="KB445561">
    <property type="protein sequence ID" value="EMC92637.1"/>
    <property type="molecule type" value="Genomic_DNA"/>
</dbReference>